<evidence type="ECO:0000313" key="3">
    <source>
        <dbReference type="Proteomes" id="UP000218164"/>
    </source>
</evidence>
<keyword evidence="1" id="KW-0472">Membrane</keyword>
<dbReference type="RefSeq" id="WP_095645079.1">
    <property type="nucleotide sequence ID" value="NZ_LMVP01000379.1"/>
</dbReference>
<keyword evidence="3" id="KW-1185">Reference proteome</keyword>
<sequence>MDPNISNINVSSISSANFQSILTLIVAIFGSGSIIGIFIQNKITKLRSIEEKLIEDRRKVYFDLLAPFILMFTKGTDQQKITDQMLSQEYRRTSFELTLLGSDKVVRAYGNLMQYTFESEKQKAEGQIIDPTIIIKLYTTLLLEIRKDLGNGNTSLKEKDMISHMITDIDKLNF</sequence>
<dbReference type="EMBL" id="LMVP01000379">
    <property type="protein sequence ID" value="PAV11994.1"/>
    <property type="molecule type" value="Genomic_DNA"/>
</dbReference>
<feature type="transmembrane region" description="Helical" evidence="1">
    <location>
        <begin position="20"/>
        <end position="39"/>
    </location>
</feature>
<keyword evidence="1" id="KW-1133">Transmembrane helix</keyword>
<evidence type="ECO:0000256" key="1">
    <source>
        <dbReference type="SAM" id="Phobius"/>
    </source>
</evidence>
<proteinExistence type="predicted"/>
<evidence type="ECO:0000313" key="2">
    <source>
        <dbReference type="EMBL" id="PAV11994.1"/>
    </source>
</evidence>
<dbReference type="Proteomes" id="UP000218164">
    <property type="component" value="Unassembled WGS sequence"/>
</dbReference>
<comment type="caution">
    <text evidence="2">The sequence shown here is derived from an EMBL/GenBank/DDBJ whole genome shotgun (WGS) entry which is preliminary data.</text>
</comment>
<organism evidence="2 3">
    <name type="scientific">Methanosarcina spelaei</name>
    <dbReference type="NCBI Taxonomy" id="1036679"/>
    <lineage>
        <taxon>Archaea</taxon>
        <taxon>Methanobacteriati</taxon>
        <taxon>Methanobacteriota</taxon>
        <taxon>Stenosarchaea group</taxon>
        <taxon>Methanomicrobia</taxon>
        <taxon>Methanosarcinales</taxon>
        <taxon>Methanosarcinaceae</taxon>
        <taxon>Methanosarcina</taxon>
    </lineage>
</organism>
<accession>A0A2A2HRZ9</accession>
<protein>
    <submittedName>
        <fullName evidence="2">Uncharacterized protein</fullName>
    </submittedName>
</protein>
<keyword evidence="1" id="KW-0812">Transmembrane</keyword>
<reference evidence="2 3" key="1">
    <citation type="journal article" date="2017" name="BMC Genomics">
        <title>Genomic analysis of methanogenic archaea reveals a shift towards energy conservation.</title>
        <authorList>
            <person name="Gilmore S.P."/>
            <person name="Henske J.K."/>
            <person name="Sexton J.A."/>
            <person name="Solomon K.V."/>
            <person name="Seppala S."/>
            <person name="Yoo J.I."/>
            <person name="Huyett L.M."/>
            <person name="Pressman A."/>
            <person name="Cogan J.Z."/>
            <person name="Kivenson V."/>
            <person name="Peng X."/>
            <person name="Tan Y."/>
            <person name="Valentine D.L."/>
            <person name="O'Malley M.A."/>
        </authorList>
    </citation>
    <scope>NUCLEOTIDE SEQUENCE [LARGE SCALE GENOMIC DNA]</scope>
    <source>
        <strain evidence="2 3">MC-15</strain>
    </source>
</reference>
<gene>
    <name evidence="2" type="ORF">ASJ81_08130</name>
</gene>
<dbReference type="AlphaFoldDB" id="A0A2A2HRZ9"/>
<name>A0A2A2HRZ9_9EURY</name>